<evidence type="ECO:0000256" key="3">
    <source>
        <dbReference type="ARBA" id="ARBA00022448"/>
    </source>
</evidence>
<feature type="transmembrane region" description="Helical" evidence="10">
    <location>
        <begin position="654"/>
        <end position="676"/>
    </location>
</feature>
<dbReference type="GO" id="GO:0008509">
    <property type="term" value="F:monoatomic anion transmembrane transporter activity"/>
    <property type="evidence" value="ECO:0007669"/>
    <property type="project" value="InterPro"/>
</dbReference>
<dbReference type="PANTHER" id="PTHR11453:SF47">
    <property type="entry name" value="ANION EXCHANGE PROTEIN"/>
    <property type="match status" value="1"/>
</dbReference>
<dbReference type="AlphaFoldDB" id="A0A6S7H538"/>
<feature type="compositionally biased region" description="Basic and acidic residues" evidence="9">
    <location>
        <begin position="36"/>
        <end position="52"/>
    </location>
</feature>
<gene>
    <name evidence="13" type="ORF">PACLA_8A056026</name>
</gene>
<name>A0A6S7H538_PARCT</name>
<keyword evidence="3" id="KW-0813">Transport</keyword>
<dbReference type="GO" id="GO:0015701">
    <property type="term" value="P:bicarbonate transport"/>
    <property type="evidence" value="ECO:0007669"/>
    <property type="project" value="TreeGrafter"/>
</dbReference>
<dbReference type="GO" id="GO:0005886">
    <property type="term" value="C:plasma membrane"/>
    <property type="evidence" value="ECO:0007669"/>
    <property type="project" value="UniProtKB-SubCell"/>
</dbReference>
<evidence type="ECO:0000256" key="8">
    <source>
        <dbReference type="ARBA" id="ARBA00023136"/>
    </source>
</evidence>
<comment type="subcellular location">
    <subcellularLocation>
        <location evidence="1">Cell membrane</location>
        <topology evidence="1">Multi-pass membrane protein</topology>
    </subcellularLocation>
</comment>
<feature type="region of interest" description="Disordered" evidence="9">
    <location>
        <begin position="84"/>
        <end position="146"/>
    </location>
</feature>
<dbReference type="InterPro" id="IPR016152">
    <property type="entry name" value="PTrfase/Anion_transptr"/>
</dbReference>
<accession>A0A6S7H538</accession>
<dbReference type="InterPro" id="IPR011531">
    <property type="entry name" value="HCO3_transpt-like_TM_dom"/>
</dbReference>
<dbReference type="OrthoDB" id="1735926at2759"/>
<dbReference type="Pfam" id="PF00955">
    <property type="entry name" value="HCO3_cotransp"/>
    <property type="match status" value="1"/>
</dbReference>
<feature type="compositionally biased region" description="Basic and acidic residues" evidence="9">
    <location>
        <begin position="136"/>
        <end position="145"/>
    </location>
</feature>
<feature type="region of interest" description="Disordered" evidence="9">
    <location>
        <begin position="1"/>
        <end position="60"/>
    </location>
</feature>
<proteinExistence type="inferred from homology"/>
<keyword evidence="14" id="KW-1185">Reference proteome</keyword>
<evidence type="ECO:0000259" key="11">
    <source>
        <dbReference type="Pfam" id="PF00955"/>
    </source>
</evidence>
<protein>
    <submittedName>
        <fullName evidence="13">Band 3 anion exchange isoform X3</fullName>
    </submittedName>
</protein>
<evidence type="ECO:0000256" key="4">
    <source>
        <dbReference type="ARBA" id="ARBA00022475"/>
    </source>
</evidence>
<dbReference type="GO" id="GO:0050801">
    <property type="term" value="P:monoatomic ion homeostasis"/>
    <property type="evidence" value="ECO:0007669"/>
    <property type="project" value="TreeGrafter"/>
</dbReference>
<evidence type="ECO:0000313" key="14">
    <source>
        <dbReference type="Proteomes" id="UP001152795"/>
    </source>
</evidence>
<dbReference type="PANTHER" id="PTHR11453">
    <property type="entry name" value="ANION EXCHANGE PROTEIN"/>
    <property type="match status" value="1"/>
</dbReference>
<comment type="caution">
    <text evidence="13">The sequence shown here is derived from an EMBL/GenBank/DDBJ whole genome shotgun (WGS) entry which is preliminary data.</text>
</comment>
<dbReference type="SUPFAM" id="SSF55804">
    <property type="entry name" value="Phoshotransferase/anion transport protein"/>
    <property type="match status" value="1"/>
</dbReference>
<evidence type="ECO:0000313" key="13">
    <source>
        <dbReference type="EMBL" id="CAB3999814.1"/>
    </source>
</evidence>
<feature type="domain" description="Band 3 cytoplasmic" evidence="12">
    <location>
        <begin position="171"/>
        <end position="518"/>
    </location>
</feature>
<keyword evidence="8 10" id="KW-0472">Membrane</keyword>
<dbReference type="InterPro" id="IPR013769">
    <property type="entry name" value="Band3_cytoplasmic_dom"/>
</dbReference>
<comment type="similarity">
    <text evidence="2">Belongs to the anion exchanger (TC 2.A.31) family.</text>
</comment>
<dbReference type="Gene3D" id="1.10.287.570">
    <property type="entry name" value="Helical hairpin bin"/>
    <property type="match status" value="1"/>
</dbReference>
<dbReference type="Proteomes" id="UP001152795">
    <property type="component" value="Unassembled WGS sequence"/>
</dbReference>
<dbReference type="EMBL" id="CACRXK020003677">
    <property type="protein sequence ID" value="CAB3999814.1"/>
    <property type="molecule type" value="Genomic_DNA"/>
</dbReference>
<keyword evidence="5 10" id="KW-0812">Transmembrane</keyword>
<evidence type="ECO:0000256" key="1">
    <source>
        <dbReference type="ARBA" id="ARBA00004651"/>
    </source>
</evidence>
<evidence type="ECO:0000256" key="6">
    <source>
        <dbReference type="ARBA" id="ARBA00022989"/>
    </source>
</evidence>
<keyword evidence="6 10" id="KW-1133">Transmembrane helix</keyword>
<dbReference type="InterPro" id="IPR003020">
    <property type="entry name" value="HCO3_transpt_euk"/>
</dbReference>
<evidence type="ECO:0000256" key="2">
    <source>
        <dbReference type="ARBA" id="ARBA00010993"/>
    </source>
</evidence>
<keyword evidence="7" id="KW-0406">Ion transport</keyword>
<evidence type="ECO:0000256" key="5">
    <source>
        <dbReference type="ARBA" id="ARBA00022692"/>
    </source>
</evidence>
<feature type="compositionally biased region" description="Acidic residues" evidence="9">
    <location>
        <begin position="1"/>
        <end position="12"/>
    </location>
</feature>
<evidence type="ECO:0000256" key="7">
    <source>
        <dbReference type="ARBA" id="ARBA00023065"/>
    </source>
</evidence>
<keyword evidence="4" id="KW-1003">Cell membrane</keyword>
<evidence type="ECO:0000259" key="12">
    <source>
        <dbReference type="Pfam" id="PF07565"/>
    </source>
</evidence>
<feature type="compositionally biased region" description="Polar residues" evidence="9">
    <location>
        <begin position="84"/>
        <end position="98"/>
    </location>
</feature>
<evidence type="ECO:0000256" key="9">
    <source>
        <dbReference type="SAM" id="MobiDB-lite"/>
    </source>
</evidence>
<dbReference type="Gene3D" id="3.40.930.10">
    <property type="entry name" value="Mannitol-specific EII, Chain A"/>
    <property type="match status" value="1"/>
</dbReference>
<dbReference type="Pfam" id="PF07565">
    <property type="entry name" value="Band_3_cyto"/>
    <property type="match status" value="1"/>
</dbReference>
<evidence type="ECO:0000256" key="10">
    <source>
        <dbReference type="SAM" id="Phobius"/>
    </source>
</evidence>
<organism evidence="13 14">
    <name type="scientific">Paramuricea clavata</name>
    <name type="common">Red gorgonian</name>
    <name type="synonym">Violescent sea-whip</name>
    <dbReference type="NCBI Taxonomy" id="317549"/>
    <lineage>
        <taxon>Eukaryota</taxon>
        <taxon>Metazoa</taxon>
        <taxon>Cnidaria</taxon>
        <taxon>Anthozoa</taxon>
        <taxon>Octocorallia</taxon>
        <taxon>Malacalcyonacea</taxon>
        <taxon>Plexauridae</taxon>
        <taxon>Paramuricea</taxon>
    </lineage>
</organism>
<feature type="transmembrane region" description="Helical" evidence="10">
    <location>
        <begin position="737"/>
        <end position="755"/>
    </location>
</feature>
<feature type="domain" description="Bicarbonate transporter-like transmembrane" evidence="11">
    <location>
        <begin position="625"/>
        <end position="791"/>
    </location>
</feature>
<reference evidence="13" key="1">
    <citation type="submission" date="2020-04" db="EMBL/GenBank/DDBJ databases">
        <authorList>
            <person name="Alioto T."/>
            <person name="Alioto T."/>
            <person name="Gomez Garrido J."/>
        </authorList>
    </citation>
    <scope>NUCLEOTIDE SEQUENCE</scope>
    <source>
        <strain evidence="13">A484AB</strain>
    </source>
</reference>
<dbReference type="GO" id="GO:0005452">
    <property type="term" value="F:solute:inorganic anion antiporter activity"/>
    <property type="evidence" value="ECO:0007669"/>
    <property type="project" value="InterPro"/>
</dbReference>
<sequence>MELNVIEEECTEPAEPTDKKQGETTEQNVEENIEGIIDKNSGKRKIDSKALHPEGNVGPKLISINKRKKSPSGVEFCVKSNVTQDEVKSSTDSLNKISNVGRRSPAQARRTRQSFSGPSSTKRRPLRFSLGANHQPKREALKRESISASALPHHGASCKNDPPGQAVSNTRMFIELDELNYADRNWRETTRWMKYEEHVLPNGNWSRPQVPFVEYEGFLALKDYLHEGLVFLEFSSGGLLDFTHTLATTIMTCNRIERRYRLKLQQILYLPVIRQGDTSRRLHAKKCYRNFAEKVEADEREESFKKAFELSTNRVRNLWVNLSHKASLFSKFSATSYDDDDFDDADEAIINISVGGIHNKRLSDINGDKKIFKIPDDRCSVAISEYSEINTDRYPLSGNQEHLLKALSRDCDGVAIKYAPCDFLNQYQSFIVLVRMTHGTKLYDFLEVPIDCKFVFLLCGSCEGDNHKDLQVCRAFGSLMTDKLFQHDMFLARKKPDVITAIDKYVKDSVLFPPGQWDLDYLKPATEEITQLSAQRHVLRTQIVKTPPRIRRKSYAIQQPLIPAIENVQLRKLSSALPLRRDTAVNSDDISSFLDGYTGRGSSCTPSIVYSPLLSKQHPLESDGRWFGGMRREMTTRYPQYWSDVKDAFHIQCLAAFFFVTFGVVALAVTFGKLLLKYTDGFMGDSEMLLATSFSCMLMAVIGTEPHTVLSGTAAMVVIETVIYKASALFDIVYLPWRLWIGLWITIILLLILALEKTYWISYCTRFTEEILHALIAVLFIMEAFKDIYKVVPFN</sequence>